<evidence type="ECO:0000256" key="1">
    <source>
        <dbReference type="ARBA" id="ARBA00004196"/>
    </source>
</evidence>
<dbReference type="InterPro" id="IPR036249">
    <property type="entry name" value="Thioredoxin-like_sf"/>
</dbReference>
<dbReference type="Pfam" id="PF01790">
    <property type="entry name" value="LGT"/>
    <property type="match status" value="1"/>
</dbReference>
<reference evidence="6" key="1">
    <citation type="submission" date="2020-12" db="EMBL/GenBank/DDBJ databases">
        <title>Pontibaca salina gen. nov., sp. nov., isolated from marine sediment.</title>
        <authorList>
            <person name="Bo J."/>
            <person name="Wang S."/>
            <person name="Song X."/>
            <person name="Du Z."/>
        </authorList>
    </citation>
    <scope>NUCLEOTIDE SEQUENCE</scope>
    <source>
        <strain evidence="6">S1109L</strain>
    </source>
</reference>
<dbReference type="PANTHER" id="PTHR42852">
    <property type="entry name" value="THIOL:DISULFIDE INTERCHANGE PROTEIN DSBE"/>
    <property type="match status" value="1"/>
</dbReference>
<keyword evidence="2" id="KW-0201">Cytochrome c-type biogenesis</keyword>
<keyword evidence="4" id="KW-0472">Membrane</keyword>
<comment type="caution">
    <text evidence="6">The sequence shown here is derived from an EMBL/GenBank/DDBJ whole genome shotgun (WGS) entry which is preliminary data.</text>
</comment>
<dbReference type="GO" id="GO:0008961">
    <property type="term" value="F:phosphatidylglycerol-prolipoprotein diacylglyceryl transferase activity"/>
    <property type="evidence" value="ECO:0007669"/>
    <property type="project" value="InterPro"/>
</dbReference>
<evidence type="ECO:0000256" key="2">
    <source>
        <dbReference type="ARBA" id="ARBA00022748"/>
    </source>
</evidence>
<dbReference type="PANTHER" id="PTHR42852:SF13">
    <property type="entry name" value="PROTEIN DIPZ"/>
    <property type="match status" value="1"/>
</dbReference>
<feature type="domain" description="Thioredoxin" evidence="5">
    <location>
        <begin position="119"/>
        <end position="269"/>
    </location>
</feature>
<organism evidence="6 7">
    <name type="scientific">Pontibaca salina</name>
    <dbReference type="NCBI Taxonomy" id="2795731"/>
    <lineage>
        <taxon>Bacteria</taxon>
        <taxon>Pseudomonadati</taxon>
        <taxon>Pseudomonadota</taxon>
        <taxon>Alphaproteobacteria</taxon>
        <taxon>Rhodobacterales</taxon>
        <taxon>Roseobacteraceae</taxon>
        <taxon>Pontibaca</taxon>
    </lineage>
</organism>
<comment type="subcellular location">
    <subcellularLocation>
        <location evidence="1">Cell envelope</location>
    </subcellularLocation>
</comment>
<proteinExistence type="predicted"/>
<dbReference type="RefSeq" id="WP_198684543.1">
    <property type="nucleotide sequence ID" value="NZ_JAEIJD010000001.1"/>
</dbReference>
<dbReference type="GO" id="GO:0042158">
    <property type="term" value="P:lipoprotein biosynthetic process"/>
    <property type="evidence" value="ECO:0007669"/>
    <property type="project" value="InterPro"/>
</dbReference>
<dbReference type="Pfam" id="PF08534">
    <property type="entry name" value="Redoxin"/>
    <property type="match status" value="1"/>
</dbReference>
<protein>
    <submittedName>
        <fullName evidence="6">TlpA family protein disulfide reductase</fullName>
    </submittedName>
</protein>
<dbReference type="InterPro" id="IPR050553">
    <property type="entry name" value="Thioredoxin_ResA/DsbE_sf"/>
</dbReference>
<evidence type="ECO:0000259" key="5">
    <source>
        <dbReference type="PROSITE" id="PS51352"/>
    </source>
</evidence>
<evidence type="ECO:0000313" key="7">
    <source>
        <dbReference type="Proteomes" id="UP000613255"/>
    </source>
</evidence>
<keyword evidence="4" id="KW-1133">Transmembrane helix</keyword>
<dbReference type="Proteomes" id="UP000613255">
    <property type="component" value="Unassembled WGS sequence"/>
</dbReference>
<dbReference type="Gene3D" id="3.40.30.10">
    <property type="entry name" value="Glutaredoxin"/>
    <property type="match status" value="1"/>
</dbReference>
<dbReference type="SUPFAM" id="SSF52833">
    <property type="entry name" value="Thioredoxin-like"/>
    <property type="match status" value="1"/>
</dbReference>
<accession>A0A934LZC4</accession>
<evidence type="ECO:0000256" key="4">
    <source>
        <dbReference type="SAM" id="Phobius"/>
    </source>
</evidence>
<evidence type="ECO:0000313" key="6">
    <source>
        <dbReference type="EMBL" id="MBI6628528.1"/>
    </source>
</evidence>
<keyword evidence="4" id="KW-0812">Transmembrane</keyword>
<sequence length="273" mass="28998">MNAVQVGPLVFANGRFIAIIAIMAFLLASELFARWRKSDARAIHRWALATLLGWIVGARLGFVALNLDAFVAAPLDAFAVWQGGFHLRAGALTAAAVLLIAFLRSSPSALPVALSALVASAAAGLTDLALPNGLDGRIPDITLADMTGTQVSLSNDSGEPVVLNLWATWCPPCRREMPMMMEIAAAQDNTKIIFANQGEDPATIAQFLAIANLPQDGILRDPQNALMQEFGMIGLPSTLFFAADGQLVTTHTGEISRASLLRKIADISPNPQE</sequence>
<dbReference type="AlphaFoldDB" id="A0A934LZC4"/>
<dbReference type="GO" id="GO:0030313">
    <property type="term" value="C:cell envelope"/>
    <property type="evidence" value="ECO:0007669"/>
    <property type="project" value="UniProtKB-SubCell"/>
</dbReference>
<feature type="transmembrane region" description="Helical" evidence="4">
    <location>
        <begin position="85"/>
        <end position="103"/>
    </location>
</feature>
<dbReference type="PROSITE" id="PS51352">
    <property type="entry name" value="THIOREDOXIN_2"/>
    <property type="match status" value="1"/>
</dbReference>
<feature type="transmembrane region" description="Helical" evidence="4">
    <location>
        <begin position="45"/>
        <end position="65"/>
    </location>
</feature>
<feature type="transmembrane region" description="Helical" evidence="4">
    <location>
        <begin position="12"/>
        <end position="33"/>
    </location>
</feature>
<keyword evidence="7" id="KW-1185">Reference proteome</keyword>
<dbReference type="GO" id="GO:0005886">
    <property type="term" value="C:plasma membrane"/>
    <property type="evidence" value="ECO:0007669"/>
    <property type="project" value="InterPro"/>
</dbReference>
<dbReference type="InterPro" id="IPR017937">
    <property type="entry name" value="Thioredoxin_CS"/>
</dbReference>
<dbReference type="PROSITE" id="PS00194">
    <property type="entry name" value="THIOREDOXIN_1"/>
    <property type="match status" value="1"/>
</dbReference>
<gene>
    <name evidence="6" type="ORF">JAO82_01425</name>
</gene>
<dbReference type="EMBL" id="JAEIJD010000001">
    <property type="protein sequence ID" value="MBI6628528.1"/>
    <property type="molecule type" value="Genomic_DNA"/>
</dbReference>
<evidence type="ECO:0000256" key="3">
    <source>
        <dbReference type="ARBA" id="ARBA00023284"/>
    </source>
</evidence>
<dbReference type="InterPro" id="IPR013740">
    <property type="entry name" value="Redoxin"/>
</dbReference>
<name>A0A934LZC4_9RHOB</name>
<feature type="transmembrane region" description="Helical" evidence="4">
    <location>
        <begin position="110"/>
        <end position="130"/>
    </location>
</feature>
<dbReference type="InterPro" id="IPR013766">
    <property type="entry name" value="Thioredoxin_domain"/>
</dbReference>
<dbReference type="GO" id="GO:0015036">
    <property type="term" value="F:disulfide oxidoreductase activity"/>
    <property type="evidence" value="ECO:0007669"/>
    <property type="project" value="UniProtKB-ARBA"/>
</dbReference>
<dbReference type="GO" id="GO:0017004">
    <property type="term" value="P:cytochrome complex assembly"/>
    <property type="evidence" value="ECO:0007669"/>
    <property type="project" value="UniProtKB-KW"/>
</dbReference>
<dbReference type="CDD" id="cd02966">
    <property type="entry name" value="TlpA_like_family"/>
    <property type="match status" value="1"/>
</dbReference>
<dbReference type="InterPro" id="IPR001640">
    <property type="entry name" value="Lgt"/>
</dbReference>
<keyword evidence="3" id="KW-0676">Redox-active center</keyword>